<protein>
    <submittedName>
        <fullName evidence="6">Maleylacetate reductase</fullName>
    </submittedName>
</protein>
<dbReference type="PANTHER" id="PTHR11496">
    <property type="entry name" value="ALCOHOL DEHYDROGENASE"/>
    <property type="match status" value="1"/>
</dbReference>
<dbReference type="Pfam" id="PF25137">
    <property type="entry name" value="ADH_Fe_C"/>
    <property type="match status" value="1"/>
</dbReference>
<dbReference type="InterPro" id="IPR039697">
    <property type="entry name" value="Alcohol_dehydrogenase_Fe"/>
</dbReference>
<dbReference type="InterPro" id="IPR001670">
    <property type="entry name" value="ADH_Fe/GldA"/>
</dbReference>
<sequence length="348" mass="35850">METFTYTAHPSRIVFGSGTVAHLPAEVDRLGGSRALLIASDRHRAPVAAALGDRVVADFADAAMHTPVDVTDRALILAQDRGVDIVVAVGGGSAVGLSKALAARAGYPQAVVPTTYAGSEVTPVLGETENGVKTTRSGPEILPETVVYDVDLTRGLPAGLTVVSAVNALAHAVEALYSRDANPATSAVAVEAVERLSRGVRTVSVAPTDLDGRTDLLVGAWLAGTCLASAGMGLHHKLCHVLGGSFGMPHAPTHTVILPHAMRYNAEAAPAAMARVAAALGVDDAPRGVFDLVTAVDGPTGLTQFGFTADDVPRAVEIAMRQQYPNPAALTSEGLTRLLTNAVEGRRP</sequence>
<dbReference type="GO" id="GO:0004022">
    <property type="term" value="F:alcohol dehydrogenase (NAD+) activity"/>
    <property type="evidence" value="ECO:0007669"/>
    <property type="project" value="TreeGrafter"/>
</dbReference>
<evidence type="ECO:0000259" key="5">
    <source>
        <dbReference type="Pfam" id="PF25137"/>
    </source>
</evidence>
<dbReference type="Gene3D" id="3.40.50.1970">
    <property type="match status" value="1"/>
</dbReference>
<organism evidence="6 7">
    <name type="scientific">Gordonia phthalatica</name>
    <dbReference type="NCBI Taxonomy" id="1136941"/>
    <lineage>
        <taxon>Bacteria</taxon>
        <taxon>Bacillati</taxon>
        <taxon>Actinomycetota</taxon>
        <taxon>Actinomycetes</taxon>
        <taxon>Mycobacteriales</taxon>
        <taxon>Gordoniaceae</taxon>
        <taxon>Gordonia</taxon>
    </lineage>
</organism>
<evidence type="ECO:0000256" key="2">
    <source>
        <dbReference type="ARBA" id="ARBA00023002"/>
    </source>
</evidence>
<evidence type="ECO:0000313" key="6">
    <source>
        <dbReference type="EMBL" id="ALG84893.1"/>
    </source>
</evidence>
<dbReference type="PATRIC" id="fig|1136941.3.peg.2194"/>
<dbReference type="EMBL" id="CP011853">
    <property type="protein sequence ID" value="ALG84893.1"/>
    <property type="molecule type" value="Genomic_DNA"/>
</dbReference>
<dbReference type="PANTHER" id="PTHR11496:SF102">
    <property type="entry name" value="ALCOHOL DEHYDROGENASE 4"/>
    <property type="match status" value="1"/>
</dbReference>
<dbReference type="Proteomes" id="UP000063789">
    <property type="component" value="Chromosome"/>
</dbReference>
<keyword evidence="3" id="KW-0520">NAD</keyword>
<evidence type="ECO:0000256" key="1">
    <source>
        <dbReference type="ARBA" id="ARBA00007358"/>
    </source>
</evidence>
<dbReference type="RefSeq" id="WP_062392892.1">
    <property type="nucleotide sequence ID" value="NZ_CP011853.1"/>
</dbReference>
<dbReference type="KEGG" id="goq:ACH46_10780"/>
<dbReference type="OrthoDB" id="3812122at2"/>
<keyword evidence="2" id="KW-0560">Oxidoreductase</keyword>
<evidence type="ECO:0000313" key="7">
    <source>
        <dbReference type="Proteomes" id="UP000063789"/>
    </source>
</evidence>
<gene>
    <name evidence="6" type="ORF">ACH46_10780</name>
</gene>
<proteinExistence type="inferred from homology"/>
<dbReference type="GO" id="GO:0046872">
    <property type="term" value="F:metal ion binding"/>
    <property type="evidence" value="ECO:0007669"/>
    <property type="project" value="InterPro"/>
</dbReference>
<comment type="similarity">
    <text evidence="1">Belongs to the iron-containing alcohol dehydrogenase family.</text>
</comment>
<dbReference type="CDD" id="cd08177">
    <property type="entry name" value="MAR"/>
    <property type="match status" value="1"/>
</dbReference>
<accession>A0A0N9NBH5</accession>
<dbReference type="SUPFAM" id="SSF56796">
    <property type="entry name" value="Dehydroquinate synthase-like"/>
    <property type="match status" value="1"/>
</dbReference>
<dbReference type="InterPro" id="IPR056798">
    <property type="entry name" value="ADH_Fe_C"/>
</dbReference>
<dbReference type="STRING" id="1136941.ACH46_10780"/>
<keyword evidence="7" id="KW-1185">Reference proteome</keyword>
<dbReference type="GO" id="GO:0018506">
    <property type="term" value="F:maleylacetate reductase activity"/>
    <property type="evidence" value="ECO:0007669"/>
    <property type="project" value="InterPro"/>
</dbReference>
<dbReference type="AlphaFoldDB" id="A0A0N9NBH5"/>
<feature type="domain" description="Alcohol dehydrogenase iron-type/glycerol dehydrogenase GldA" evidence="4">
    <location>
        <begin position="10"/>
        <end position="149"/>
    </location>
</feature>
<evidence type="ECO:0000256" key="3">
    <source>
        <dbReference type="ARBA" id="ARBA00023027"/>
    </source>
</evidence>
<name>A0A0N9NBH5_9ACTN</name>
<reference evidence="7" key="1">
    <citation type="submission" date="2015-06" db="EMBL/GenBank/DDBJ databases">
        <title>Complete genome sequence and metabolic analysis of phthalate degradation pathway in Gordonia sp. QH-11.</title>
        <authorList>
            <person name="Jin D."/>
            <person name="Kong X."/>
            <person name="Bai Z."/>
        </authorList>
    </citation>
    <scope>NUCLEOTIDE SEQUENCE [LARGE SCALE GENOMIC DNA]</scope>
    <source>
        <strain evidence="7">QH-11</strain>
    </source>
</reference>
<dbReference type="InterPro" id="IPR034786">
    <property type="entry name" value="MAR"/>
</dbReference>
<reference evidence="6 7" key="2">
    <citation type="journal article" date="2017" name="Int. J. Syst. Evol. Microbiol.">
        <title>Gordonia phthalatica sp. nov., a di-n-butyl phthalate-degrading bacterium isolated from activated sludge.</title>
        <authorList>
            <person name="Jin D."/>
            <person name="Kong X."/>
            <person name="Jia M."/>
            <person name="Yu X."/>
            <person name="Wang X."/>
            <person name="Zhuang X."/>
            <person name="Deng Y."/>
            <person name="Bai Z."/>
        </authorList>
    </citation>
    <scope>NUCLEOTIDE SEQUENCE [LARGE SCALE GENOMIC DNA]</scope>
    <source>
        <strain evidence="6 7">QH-11</strain>
    </source>
</reference>
<dbReference type="Pfam" id="PF00465">
    <property type="entry name" value="Fe-ADH"/>
    <property type="match status" value="1"/>
</dbReference>
<dbReference type="Gene3D" id="1.20.1090.10">
    <property type="entry name" value="Dehydroquinate synthase-like - alpha domain"/>
    <property type="match status" value="1"/>
</dbReference>
<evidence type="ECO:0000259" key="4">
    <source>
        <dbReference type="Pfam" id="PF00465"/>
    </source>
</evidence>
<feature type="domain" description="Fe-containing alcohol dehydrogenase-like C-terminal" evidence="5">
    <location>
        <begin position="161"/>
        <end position="342"/>
    </location>
</feature>